<organism evidence="2 3">
    <name type="scientific">Vespula vulgaris</name>
    <name type="common">Yellow jacket</name>
    <name type="synonym">Wasp</name>
    <dbReference type="NCBI Taxonomy" id="7454"/>
    <lineage>
        <taxon>Eukaryota</taxon>
        <taxon>Metazoa</taxon>
        <taxon>Ecdysozoa</taxon>
        <taxon>Arthropoda</taxon>
        <taxon>Hexapoda</taxon>
        <taxon>Insecta</taxon>
        <taxon>Pterygota</taxon>
        <taxon>Neoptera</taxon>
        <taxon>Endopterygota</taxon>
        <taxon>Hymenoptera</taxon>
        <taxon>Apocrita</taxon>
        <taxon>Aculeata</taxon>
        <taxon>Vespoidea</taxon>
        <taxon>Vespidae</taxon>
        <taxon>Vespinae</taxon>
        <taxon>Vespula</taxon>
    </lineage>
</organism>
<feature type="region of interest" description="Disordered" evidence="1">
    <location>
        <begin position="1"/>
        <end position="103"/>
    </location>
</feature>
<dbReference type="Proteomes" id="UP000614350">
    <property type="component" value="Unassembled WGS sequence"/>
</dbReference>
<evidence type="ECO:0000256" key="1">
    <source>
        <dbReference type="SAM" id="MobiDB-lite"/>
    </source>
</evidence>
<reference evidence="2" key="1">
    <citation type="journal article" date="2020" name="G3 (Bethesda)">
        <title>High-Quality Assemblies for Three Invasive Social Wasps from the &lt;i&gt;Vespula&lt;/i&gt; Genus.</title>
        <authorList>
            <person name="Harrop T.W.R."/>
            <person name="Guhlin J."/>
            <person name="McLaughlin G.M."/>
            <person name="Permina E."/>
            <person name="Stockwell P."/>
            <person name="Gilligan J."/>
            <person name="Le Lec M.F."/>
            <person name="Gruber M.A.M."/>
            <person name="Quinn O."/>
            <person name="Lovegrove M."/>
            <person name="Duncan E.J."/>
            <person name="Remnant E.J."/>
            <person name="Van Eeckhoven J."/>
            <person name="Graham B."/>
            <person name="Knapp R.A."/>
            <person name="Langford K.W."/>
            <person name="Kronenberg Z."/>
            <person name="Press M.O."/>
            <person name="Eacker S.M."/>
            <person name="Wilson-Rankin E.E."/>
            <person name="Purcell J."/>
            <person name="Lester P.J."/>
            <person name="Dearden P.K."/>
        </authorList>
    </citation>
    <scope>NUCLEOTIDE SEQUENCE</scope>
    <source>
        <strain evidence="2">Marl-1</strain>
    </source>
</reference>
<feature type="compositionally biased region" description="Basic and acidic residues" evidence="1">
    <location>
        <begin position="12"/>
        <end position="36"/>
    </location>
</feature>
<sequence>MAFRLPSCSFTREPEEPPGRDIKENRFHRKQNPEKEKRRKGGGNVEKKTQTTAADIKNVSCGNLTTVEGRQGHRRRRHQADESTERRDAEGFGGLRESRQLGGAGITRRIGSIATTLPATACPASGGKCSNRPLTMAEIMAMTTRPSLNEYEHSKTRLLICNFATNIRNVPNLDFPQTKYEVVREYSKLDRQVIRGSKHLPPIL</sequence>
<proteinExistence type="predicted"/>
<dbReference type="EMBL" id="JACSEA010000006">
    <property type="protein sequence ID" value="KAF7398908.1"/>
    <property type="molecule type" value="Genomic_DNA"/>
</dbReference>
<evidence type="ECO:0000313" key="2">
    <source>
        <dbReference type="EMBL" id="KAF7398908.1"/>
    </source>
</evidence>
<comment type="caution">
    <text evidence="2">The sequence shown here is derived from an EMBL/GenBank/DDBJ whole genome shotgun (WGS) entry which is preliminary data.</text>
</comment>
<accession>A0A834K2G2</accession>
<dbReference type="AlphaFoldDB" id="A0A834K2G2"/>
<keyword evidence="3" id="KW-1185">Reference proteome</keyword>
<feature type="compositionally biased region" description="Basic and acidic residues" evidence="1">
    <location>
        <begin position="79"/>
        <end position="90"/>
    </location>
</feature>
<gene>
    <name evidence="2" type="ORF">HZH66_006805</name>
</gene>
<protein>
    <submittedName>
        <fullName evidence="2">Uncharacterized protein</fullName>
    </submittedName>
</protein>
<evidence type="ECO:0000313" key="3">
    <source>
        <dbReference type="Proteomes" id="UP000614350"/>
    </source>
</evidence>
<name>A0A834K2G2_VESVU</name>